<feature type="compositionally biased region" description="Polar residues" evidence="4">
    <location>
        <begin position="1"/>
        <end position="17"/>
    </location>
</feature>
<evidence type="ECO:0000256" key="4">
    <source>
        <dbReference type="SAM" id="MobiDB-lite"/>
    </source>
</evidence>
<reference evidence="7" key="2">
    <citation type="journal article" date="2008" name="Nucleic Acids Res.">
        <title>The rice annotation project database (RAP-DB): 2008 update.</title>
        <authorList>
            <consortium name="The rice annotation project (RAP)"/>
        </authorList>
    </citation>
    <scope>GENOME REANNOTATION</scope>
    <source>
        <strain evidence="7">cv. Nipponbare</strain>
    </source>
</reference>
<gene>
    <name evidence="6" type="primary">OSJNBa0008C11.39</name>
</gene>
<dbReference type="Gene3D" id="1.20.1280.170">
    <property type="entry name" value="Exocyst complex component Exo70"/>
    <property type="match status" value="1"/>
</dbReference>
<comment type="similarity">
    <text evidence="1 3">Belongs to the EXO70 family.</text>
</comment>
<dbReference type="GO" id="GO:0000145">
    <property type="term" value="C:exocyst"/>
    <property type="evidence" value="ECO:0007669"/>
    <property type="project" value="InterPro"/>
</dbReference>
<dbReference type="AlphaFoldDB" id="Q6Z5U3"/>
<feature type="region of interest" description="Disordered" evidence="4">
    <location>
        <begin position="1"/>
        <end position="32"/>
    </location>
</feature>
<dbReference type="Pfam" id="PF03081">
    <property type="entry name" value="Exo70_C"/>
    <property type="match status" value="1"/>
</dbReference>
<organism evidence="6 7">
    <name type="scientific">Oryza sativa subsp. japonica</name>
    <name type="common">Rice</name>
    <dbReference type="NCBI Taxonomy" id="39947"/>
    <lineage>
        <taxon>Eukaryota</taxon>
        <taxon>Viridiplantae</taxon>
        <taxon>Streptophyta</taxon>
        <taxon>Embryophyta</taxon>
        <taxon>Tracheophyta</taxon>
        <taxon>Spermatophyta</taxon>
        <taxon>Magnoliopsida</taxon>
        <taxon>Liliopsida</taxon>
        <taxon>Poales</taxon>
        <taxon>Poaceae</taxon>
        <taxon>BOP clade</taxon>
        <taxon>Oryzoideae</taxon>
        <taxon>Oryzeae</taxon>
        <taxon>Oryzinae</taxon>
        <taxon>Oryza</taxon>
        <taxon>Oryza sativa</taxon>
    </lineage>
</organism>
<reference evidence="7" key="1">
    <citation type="journal article" date="2005" name="Nature">
        <title>The map-based sequence of the rice genome.</title>
        <authorList>
            <consortium name="International rice genome sequencing project (IRGSP)"/>
            <person name="Matsumoto T."/>
            <person name="Wu J."/>
            <person name="Kanamori H."/>
            <person name="Katayose Y."/>
            <person name="Fujisawa M."/>
            <person name="Namiki N."/>
            <person name="Mizuno H."/>
            <person name="Yamamoto K."/>
            <person name="Antonio B.A."/>
            <person name="Baba T."/>
            <person name="Sakata K."/>
            <person name="Nagamura Y."/>
            <person name="Aoki H."/>
            <person name="Arikawa K."/>
            <person name="Arita K."/>
            <person name="Bito T."/>
            <person name="Chiden Y."/>
            <person name="Fujitsuka N."/>
            <person name="Fukunaka R."/>
            <person name="Hamada M."/>
            <person name="Harada C."/>
            <person name="Hayashi A."/>
            <person name="Hijishita S."/>
            <person name="Honda M."/>
            <person name="Hosokawa S."/>
            <person name="Ichikawa Y."/>
            <person name="Idonuma A."/>
            <person name="Iijima M."/>
            <person name="Ikeda M."/>
            <person name="Ikeno M."/>
            <person name="Ito K."/>
            <person name="Ito S."/>
            <person name="Ito T."/>
            <person name="Ito Y."/>
            <person name="Ito Y."/>
            <person name="Iwabuchi A."/>
            <person name="Kamiya K."/>
            <person name="Karasawa W."/>
            <person name="Kurita K."/>
            <person name="Katagiri S."/>
            <person name="Kikuta A."/>
            <person name="Kobayashi H."/>
            <person name="Kobayashi N."/>
            <person name="Machita K."/>
            <person name="Maehara T."/>
            <person name="Masukawa M."/>
            <person name="Mizubayashi T."/>
            <person name="Mukai Y."/>
            <person name="Nagasaki H."/>
            <person name="Nagata Y."/>
            <person name="Naito S."/>
            <person name="Nakashima M."/>
            <person name="Nakama Y."/>
            <person name="Nakamichi Y."/>
            <person name="Nakamura M."/>
            <person name="Meguro A."/>
            <person name="Negishi M."/>
            <person name="Ohta I."/>
            <person name="Ohta T."/>
            <person name="Okamoto M."/>
            <person name="Ono N."/>
            <person name="Saji S."/>
            <person name="Sakaguchi M."/>
            <person name="Sakai K."/>
            <person name="Shibata M."/>
            <person name="Shimokawa T."/>
            <person name="Song J."/>
            <person name="Takazaki Y."/>
            <person name="Terasawa K."/>
            <person name="Tsugane M."/>
            <person name="Tsuji K."/>
            <person name="Ueda S."/>
            <person name="Waki K."/>
            <person name="Yamagata H."/>
            <person name="Yamamoto M."/>
            <person name="Yamamoto S."/>
            <person name="Yamane H."/>
            <person name="Yoshiki S."/>
            <person name="Yoshihara R."/>
            <person name="Yukawa K."/>
            <person name="Zhong H."/>
            <person name="Yano M."/>
            <person name="Yuan Q."/>
            <person name="Ouyang S."/>
            <person name="Liu J."/>
            <person name="Jones K.M."/>
            <person name="Gansberger K."/>
            <person name="Moffat K."/>
            <person name="Hill J."/>
            <person name="Bera J."/>
            <person name="Fadrosh D."/>
            <person name="Jin S."/>
            <person name="Johri S."/>
            <person name="Kim M."/>
            <person name="Overton L."/>
            <person name="Reardon M."/>
            <person name="Tsitrin T."/>
            <person name="Vuong H."/>
            <person name="Weaver B."/>
            <person name="Ciecko A."/>
            <person name="Tallon L."/>
            <person name="Jackson J."/>
            <person name="Pai G."/>
            <person name="Aken S.V."/>
            <person name="Utterback T."/>
            <person name="Reidmuller S."/>
            <person name="Feldblyum T."/>
            <person name="Hsiao J."/>
            <person name="Zismann V."/>
            <person name="Iobst S."/>
            <person name="de Vazeille A.R."/>
            <person name="Buell C.R."/>
            <person name="Ying K."/>
            <person name="Li Y."/>
            <person name="Lu T."/>
            <person name="Huang Y."/>
            <person name="Zhao Q."/>
            <person name="Feng Q."/>
            <person name="Zhang L."/>
            <person name="Zhu J."/>
            <person name="Weng Q."/>
            <person name="Mu J."/>
            <person name="Lu Y."/>
            <person name="Fan D."/>
            <person name="Liu Y."/>
            <person name="Guan J."/>
            <person name="Zhang Y."/>
            <person name="Yu S."/>
            <person name="Liu X."/>
            <person name="Zhang Y."/>
            <person name="Hong G."/>
            <person name="Han B."/>
            <person name="Choisne N."/>
            <person name="Demange N."/>
            <person name="Orjeda G."/>
            <person name="Samain S."/>
            <person name="Cattolico L."/>
            <person name="Pelletier E."/>
            <person name="Couloux A."/>
            <person name="Segurens B."/>
            <person name="Wincker P."/>
            <person name="D'Hont A."/>
            <person name="Scarpelli C."/>
            <person name="Weissenbach J."/>
            <person name="Salanoubat M."/>
            <person name="Quetier F."/>
            <person name="Yu Y."/>
            <person name="Kim H.R."/>
            <person name="Rambo T."/>
            <person name="Currie J."/>
            <person name="Collura K."/>
            <person name="Luo M."/>
            <person name="Yang T."/>
            <person name="Ammiraju J.S.S."/>
            <person name="Engler F."/>
            <person name="Soderlund C."/>
            <person name="Wing R.A."/>
            <person name="Palmer L.E."/>
            <person name="de la Bastide M."/>
            <person name="Spiegel L."/>
            <person name="Nascimento L."/>
            <person name="Zutavern T."/>
            <person name="O'Shaughnessy A."/>
            <person name="Dike S."/>
            <person name="Dedhia N."/>
            <person name="Preston R."/>
            <person name="Balija V."/>
            <person name="McCombie W.R."/>
            <person name="Chow T."/>
            <person name="Chen H."/>
            <person name="Chung M."/>
            <person name="Chen C."/>
            <person name="Shaw J."/>
            <person name="Wu H."/>
            <person name="Hsiao K."/>
            <person name="Chao Y."/>
            <person name="Chu M."/>
            <person name="Cheng C."/>
            <person name="Hour A."/>
            <person name="Lee P."/>
            <person name="Lin S."/>
            <person name="Lin Y."/>
            <person name="Liou J."/>
            <person name="Liu S."/>
            <person name="Hsing Y."/>
            <person name="Raghuvanshi S."/>
            <person name="Mohanty A."/>
            <person name="Bharti A.K."/>
            <person name="Gaur A."/>
            <person name="Gupta V."/>
            <person name="Kumar D."/>
            <person name="Ravi V."/>
            <person name="Vij S."/>
            <person name="Kapur A."/>
            <person name="Khurana P."/>
            <person name="Khurana P."/>
            <person name="Khurana J.P."/>
            <person name="Tyagi A.K."/>
            <person name="Gaikwad K."/>
            <person name="Singh A."/>
            <person name="Dalal V."/>
            <person name="Srivastava S."/>
            <person name="Dixit A."/>
            <person name="Pal A.K."/>
            <person name="Ghazi I.A."/>
            <person name="Yadav M."/>
            <person name="Pandit A."/>
            <person name="Bhargava A."/>
            <person name="Sureshbabu K."/>
            <person name="Batra K."/>
            <person name="Sharma T.R."/>
            <person name="Mohapatra T."/>
            <person name="Singh N.K."/>
            <person name="Messing J."/>
            <person name="Nelson A.B."/>
            <person name="Fuks G."/>
            <person name="Kavchok S."/>
            <person name="Keizer G."/>
            <person name="Linton E."/>
            <person name="Llaca V."/>
            <person name="Song R."/>
            <person name="Tanyolac B."/>
            <person name="Young S."/>
            <person name="Ho-Il K."/>
            <person name="Hahn J.H."/>
            <person name="Sangsakoo G."/>
            <person name="Vanavichit A."/>
            <person name="de Mattos Luiz.A.T."/>
            <person name="Zimmer P.D."/>
            <person name="Malone G."/>
            <person name="Dellagostin O."/>
            <person name="de Oliveira A.C."/>
            <person name="Bevan M."/>
            <person name="Bancroft I."/>
            <person name="Minx P."/>
            <person name="Cordum H."/>
            <person name="Wilson R."/>
            <person name="Cheng Z."/>
            <person name="Jin W."/>
            <person name="Jiang J."/>
            <person name="Leong S.A."/>
            <person name="Iwama H."/>
            <person name="Gojobori T."/>
            <person name="Itoh T."/>
            <person name="Niimura Y."/>
            <person name="Fujii Y."/>
            <person name="Habara T."/>
            <person name="Sakai H."/>
            <person name="Sato Y."/>
            <person name="Wilson G."/>
            <person name="Kumar K."/>
            <person name="McCouch S."/>
            <person name="Juretic N."/>
            <person name="Hoen D."/>
            <person name="Wright S."/>
            <person name="Bruskiewich R."/>
            <person name="Bureau T."/>
            <person name="Miyao A."/>
            <person name="Hirochika H."/>
            <person name="Nishikawa T."/>
            <person name="Kadowaki K."/>
            <person name="Sugiura M."/>
            <person name="Burr B."/>
            <person name="Sasaki T."/>
        </authorList>
    </citation>
    <scope>NUCLEOTIDE SEQUENCE [LARGE SCALE GENOMIC DNA]</scope>
    <source>
        <strain evidence="7">cv. Nipponbare</strain>
    </source>
</reference>
<dbReference type="GO" id="GO:0015031">
    <property type="term" value="P:protein transport"/>
    <property type="evidence" value="ECO:0007669"/>
    <property type="project" value="UniProtKB-KW"/>
</dbReference>
<feature type="compositionally biased region" description="Pro residues" evidence="4">
    <location>
        <begin position="72"/>
        <end position="91"/>
    </location>
</feature>
<dbReference type="Proteomes" id="UP000000763">
    <property type="component" value="Chromosome 7"/>
</dbReference>
<dbReference type="GO" id="GO:0005546">
    <property type="term" value="F:phosphatidylinositol-4,5-bisphosphate binding"/>
    <property type="evidence" value="ECO:0007669"/>
    <property type="project" value="InterPro"/>
</dbReference>
<dbReference type="GO" id="GO:0006887">
    <property type="term" value="P:exocytosis"/>
    <property type="evidence" value="ECO:0007669"/>
    <property type="project" value="UniProtKB-KW"/>
</dbReference>
<evidence type="ECO:0000313" key="6">
    <source>
        <dbReference type="EMBL" id="BAC83687.1"/>
    </source>
</evidence>
<dbReference type="SUPFAM" id="SSF74788">
    <property type="entry name" value="Cullin repeat-like"/>
    <property type="match status" value="1"/>
</dbReference>
<feature type="region of interest" description="Disordered" evidence="4">
    <location>
        <begin position="69"/>
        <end position="124"/>
    </location>
</feature>
<protein>
    <recommendedName>
        <fullName evidence="3">Exocyst subunit Exo70 family protein</fullName>
    </recommendedName>
</protein>
<dbReference type="InterPro" id="IPR046364">
    <property type="entry name" value="Exo70_C"/>
</dbReference>
<evidence type="ECO:0000256" key="2">
    <source>
        <dbReference type="ARBA" id="ARBA00022448"/>
    </source>
</evidence>
<keyword evidence="3" id="KW-0653">Protein transport</keyword>
<feature type="region of interest" description="Disordered" evidence="4">
    <location>
        <begin position="171"/>
        <end position="239"/>
    </location>
</feature>
<name>Q6Z5U3_ORYSJ</name>
<comment type="function">
    <text evidence="3">Component of the exocyst complex.</text>
</comment>
<dbReference type="InterPro" id="IPR004140">
    <property type="entry name" value="Exo70"/>
</dbReference>
<keyword evidence="3" id="KW-0268">Exocytosis</keyword>
<evidence type="ECO:0000313" key="7">
    <source>
        <dbReference type="Proteomes" id="UP000000763"/>
    </source>
</evidence>
<keyword evidence="2 3" id="KW-0813">Transport</keyword>
<evidence type="ECO:0000256" key="3">
    <source>
        <dbReference type="RuleBase" id="RU365026"/>
    </source>
</evidence>
<feature type="compositionally biased region" description="Basic and acidic residues" evidence="4">
    <location>
        <begin position="194"/>
        <end position="207"/>
    </location>
</feature>
<proteinExistence type="inferred from homology"/>
<evidence type="ECO:0000256" key="1">
    <source>
        <dbReference type="ARBA" id="ARBA00006756"/>
    </source>
</evidence>
<dbReference type="PANTHER" id="PTHR12542">
    <property type="entry name" value="EXOCYST COMPLEX PROTEIN EXO70"/>
    <property type="match status" value="1"/>
</dbReference>
<dbReference type="PANTHER" id="PTHR12542:SF138">
    <property type="entry name" value="EXOCYST SUBUNIT EXO70 FAMILY PROTEIN"/>
    <property type="match status" value="1"/>
</dbReference>
<feature type="domain" description="Exocyst complex subunit Exo70 C-terminal" evidence="5">
    <location>
        <begin position="420"/>
        <end position="695"/>
    </location>
</feature>
<feature type="compositionally biased region" description="Low complexity" evidence="4">
    <location>
        <begin position="111"/>
        <end position="124"/>
    </location>
</feature>
<sequence>MSSGGPSLVVCSNTDSSGRPFRRLNEPRSGGCGSFLRRPLQLPEHHWLRASPPLPRRAARRSVRRRLELCPLPSPPPPLLTLPSQAPPPRALPAAVPSTAHSTRHRPDLFLPPSQAPRSPSSPRALPAVLEVREGEESGFWREMEREDDDGVWRASPSTNQPLVEESWRGGWLAGGGHNRDGERGCGWRASTAAERRRAAGEADGGRARRRSGRRTSGGSGAAAGGAERNGRRAPPPLALCGRARPPTAAVDATPLSALATRRRPLPPLMLLRMDPRNRRIWILQSQIGLCATGGDGGELSLVDTWYKMPASTSSSTNMSFVLTSTTELASSYDIQSSSEEAAISQYQQCSYEAGIRIYKQLLGDIPEDGLDLSNIRIWIQRADSRMLELFKEELVAMIDQSIQEINSKHGQEQESDMHRLLKLAGVMTMLSPSSDLLPAILRLYVTLEIFPVNQVNGIASELKRCVREIFQGQCSLALNGIYSVPRGGGIHNITSYMMNYIKYMWEHDSLLNVILAQDDGESENPLHDGKWTRLDYFVQSLIGYLDSLLETISKYQSTEFQCIFLLNNAHFILEILEKLDMKSALQQSWITRHHNQVEYQIARYLEHSWEPILSRLVARKNILFPCFHLPPLTEFYTMLNNNCAVQKYWKIEDPKLRQVVRKTISSRVTQCYQAYLGRSVKNQKRAHYTSEDLSY</sequence>
<accession>Q6Z5U3</accession>
<dbReference type="HOGENOM" id="CLU_039234_0_0_1"/>
<dbReference type="EMBL" id="AP005098">
    <property type="protein sequence ID" value="BAC83687.1"/>
    <property type="molecule type" value="Genomic_DNA"/>
</dbReference>
<evidence type="ECO:0000259" key="5">
    <source>
        <dbReference type="Pfam" id="PF03081"/>
    </source>
</evidence>
<dbReference type="InterPro" id="IPR016159">
    <property type="entry name" value="Cullin_repeat-like_dom_sf"/>
</dbReference>